<dbReference type="Proteomes" id="UP001139031">
    <property type="component" value="Unassembled WGS sequence"/>
</dbReference>
<keyword evidence="2" id="KW-1185">Reference proteome</keyword>
<dbReference type="RefSeq" id="WP_224194237.1">
    <property type="nucleotide sequence ID" value="NZ_JAIRAU010000031.1"/>
</dbReference>
<evidence type="ECO:0000313" key="2">
    <source>
        <dbReference type="Proteomes" id="UP001139031"/>
    </source>
</evidence>
<dbReference type="EMBL" id="JAIRAU010000031">
    <property type="protein sequence ID" value="MBZ5712481.1"/>
    <property type="molecule type" value="Genomic_DNA"/>
</dbReference>
<organism evidence="1 2">
    <name type="scientific">Nannocystis pusilla</name>
    <dbReference type="NCBI Taxonomy" id="889268"/>
    <lineage>
        <taxon>Bacteria</taxon>
        <taxon>Pseudomonadati</taxon>
        <taxon>Myxococcota</taxon>
        <taxon>Polyangia</taxon>
        <taxon>Nannocystales</taxon>
        <taxon>Nannocystaceae</taxon>
        <taxon>Nannocystis</taxon>
    </lineage>
</organism>
<comment type="caution">
    <text evidence="1">The sequence shown here is derived from an EMBL/GenBank/DDBJ whole genome shotgun (WGS) entry which is preliminary data.</text>
</comment>
<sequence length="174" mass="18682">MRLRVGAAVASVSIGACREPEVCTQSGCAREPWIRVVDDDTTDGRLRAGDYVFRIDSPYAAVEWSCAVASGDVPDPACDRSRLEAMGELDGEPVRWVVEASHGRDGLHVGMVELRDGGATWAGPDEFTITVSRDGEAVATAKHRPEYVGDWPNGVECELYCAAATEPVVVHVPP</sequence>
<reference evidence="1" key="1">
    <citation type="submission" date="2021-08" db="EMBL/GenBank/DDBJ databases">
        <authorList>
            <person name="Stevens D.C."/>
        </authorList>
    </citation>
    <scope>NUCLEOTIDE SEQUENCE</scope>
    <source>
        <strain evidence="1">DSM 53165</strain>
    </source>
</reference>
<protein>
    <recommendedName>
        <fullName evidence="3">Lipoprotein</fullName>
    </recommendedName>
</protein>
<name>A0ABS7TWE4_9BACT</name>
<dbReference type="PROSITE" id="PS51257">
    <property type="entry name" value="PROKAR_LIPOPROTEIN"/>
    <property type="match status" value="1"/>
</dbReference>
<evidence type="ECO:0008006" key="3">
    <source>
        <dbReference type="Google" id="ProtNLM"/>
    </source>
</evidence>
<accession>A0ABS7TWE4</accession>
<evidence type="ECO:0000313" key="1">
    <source>
        <dbReference type="EMBL" id="MBZ5712481.1"/>
    </source>
</evidence>
<proteinExistence type="predicted"/>
<gene>
    <name evidence="1" type="ORF">K7C98_24835</name>
</gene>